<evidence type="ECO:0000256" key="1">
    <source>
        <dbReference type="SAM" id="MobiDB-lite"/>
    </source>
</evidence>
<organism evidence="3">
    <name type="scientific">Caenorhabditis remanei</name>
    <name type="common">Caenorhabditis vulgaris</name>
    <dbReference type="NCBI Taxonomy" id="31234"/>
    <lineage>
        <taxon>Eukaryota</taxon>
        <taxon>Metazoa</taxon>
        <taxon>Ecdysozoa</taxon>
        <taxon>Nematoda</taxon>
        <taxon>Chromadorea</taxon>
        <taxon>Rhabditida</taxon>
        <taxon>Rhabditina</taxon>
        <taxon>Rhabditomorpha</taxon>
        <taxon>Rhabditoidea</taxon>
        <taxon>Rhabditidae</taxon>
        <taxon>Peloderinae</taxon>
        <taxon>Caenorhabditis</taxon>
    </lineage>
</organism>
<dbReference type="AlphaFoldDB" id="E3N1K1"/>
<accession>E3N1K1</accession>
<keyword evidence="3" id="KW-1185">Reference proteome</keyword>
<evidence type="ECO:0000313" key="3">
    <source>
        <dbReference type="Proteomes" id="UP000008281"/>
    </source>
</evidence>
<gene>
    <name evidence="2" type="ORF">CRE_14188</name>
</gene>
<feature type="compositionally biased region" description="Low complexity" evidence="1">
    <location>
        <begin position="112"/>
        <end position="121"/>
    </location>
</feature>
<protein>
    <submittedName>
        <fullName evidence="2">Uncharacterized protein</fullName>
    </submittedName>
</protein>
<dbReference type="eggNOG" id="KOG0017">
    <property type="taxonomic scope" value="Eukaryota"/>
</dbReference>
<dbReference type="Proteomes" id="UP000008281">
    <property type="component" value="Unassembled WGS sequence"/>
</dbReference>
<reference evidence="2" key="1">
    <citation type="submission" date="2007-07" db="EMBL/GenBank/DDBJ databases">
        <title>PCAP assembly of the Caenorhabditis remanei genome.</title>
        <authorList>
            <consortium name="The Caenorhabditis remanei Sequencing Consortium"/>
            <person name="Wilson R.K."/>
        </authorList>
    </citation>
    <scope>NUCLEOTIDE SEQUENCE [LARGE SCALE GENOMIC DNA]</scope>
    <source>
        <strain evidence="2">PB4641</strain>
    </source>
</reference>
<dbReference type="EMBL" id="DS268509">
    <property type="protein sequence ID" value="EFO83756.1"/>
    <property type="molecule type" value="Genomic_DNA"/>
</dbReference>
<evidence type="ECO:0000313" key="2">
    <source>
        <dbReference type="EMBL" id="EFO83756.1"/>
    </source>
</evidence>
<dbReference type="InParanoid" id="E3N1K1"/>
<sequence length="584" mass="65483">MSLATLQRDKAINLRCKHRRIKTHSSRKSRTLSMTVVPTKSYLTSTTASTIWSMSWHLVVVAPLNSIHMERVLRKMTDWEANEVGSGISGNVHQTNMQSTTVEQPSAIRTESQSSSGPIASSAARNISQMDYDYEALDQLATGHKFMNLRLQEENRILRINADKHHRVHEEDVRRRTAQETENIDRVYSLQNELAQQPQDIRTLAQPHVEHSPMPNQALALRAARPQHITAQPSPIAASTPNKNVAAAPATMATRAQATMQMVSTSAGTRASVITNVEKHIETPILSAPVPFRSPLVVPQHNETPIANNTPNMQDIMQAIHSVAENQKQIVHHNISMIHELEQRMDARFDGTTNLDFFEHVYSKFVLSNNNFNAEAEYAILLYHITGPAKNCISLAKDSHNAIMTTFCSLKKVYGKVSNRHSLISKLQKMPFHQTDPEAMRLDVVKIAGILQQLKDKGVPATDHMVSGAIRAKLPADFKKSLARYTVEIGEDNITHDQILDLISSEMEVTTIEHTFTSQMNQPPMNELPESYAHPQDNKATRAQTPREGIQFTLHHNIRMNTQIPPPPCAEARPMVTWTPFATI</sequence>
<dbReference type="OrthoDB" id="5875653at2759"/>
<feature type="region of interest" description="Disordered" evidence="1">
    <location>
        <begin position="87"/>
        <end position="121"/>
    </location>
</feature>
<name>E3N1K1_CAERE</name>
<proteinExistence type="predicted"/>
<feature type="compositionally biased region" description="Polar residues" evidence="1">
    <location>
        <begin position="89"/>
        <end position="111"/>
    </location>
</feature>
<dbReference type="HOGENOM" id="CLU_467129_0_0_1"/>